<protein>
    <submittedName>
        <fullName evidence="2">Cell-wall associated protein</fullName>
    </submittedName>
</protein>
<sequence length="441" mass="48264">MKKRLMFIFLGWMILTYAVLSPSMTVRSETFGTIEPPSVNKITDQDRYLTGRGRPYTLAVAVIDTAVFWNYADGDGNFQIDLKSPHLVGTKIKVYQSDHGNSSPPIYVYVEKGESNLPAPPNVDPIHEQDQAVTGTTTPFALVKVNINGTNYEKKADGLGMFSIPIANYPVGTPVTVVSEVDGHESQPVTVYILANEQIELSMPEIEPVTDKDTKVIGKADPDVMVHLMIQGEFYEKRTEKSGAFTFQLDHTYNVGSEIQVHTSDDHNRRSPTLYTNVIQGALELGIDYITSMDTAVSGWASIGTFIDLQMGDRKYTGFTDLLGHYGIPLAQSYEANTKVHVQATDPLTGNTAEVNTLVYPREPSIYSVQSGATTISGVADPYGHMTVHFSNSQGNFIDDADAAGNYQVVVPSELVVKGATVYVSQVKNSLTSRESSLVIN</sequence>
<evidence type="ECO:0000259" key="1">
    <source>
        <dbReference type="Pfam" id="PF17936"/>
    </source>
</evidence>
<evidence type="ECO:0000313" key="2">
    <source>
        <dbReference type="EMBL" id="AJY53587.1"/>
    </source>
</evidence>
<feature type="domain" description="Bacterial Ig" evidence="1">
    <location>
        <begin position="36"/>
        <end position="110"/>
    </location>
</feature>
<dbReference type="InterPro" id="IPR041498">
    <property type="entry name" value="Big_6"/>
</dbReference>
<proteinExistence type="predicted"/>
<dbReference type="EMBL" id="KP342511">
    <property type="protein sequence ID" value="AJY53587.1"/>
    <property type="molecule type" value="Genomic_DNA"/>
</dbReference>
<dbReference type="AlphaFoldDB" id="A0A0D5MCB2"/>
<organism evidence="2">
    <name type="scientific">Enterococcus faecium</name>
    <name type="common">Streptococcus faecium</name>
    <dbReference type="NCBI Taxonomy" id="1352"/>
    <lineage>
        <taxon>Bacteria</taxon>
        <taxon>Bacillati</taxon>
        <taxon>Bacillota</taxon>
        <taxon>Bacilli</taxon>
        <taxon>Lactobacillales</taxon>
        <taxon>Enterococcaceae</taxon>
        <taxon>Enterococcus</taxon>
    </lineage>
</organism>
<name>A0A0D5MCB2_ENTFC</name>
<keyword evidence="2" id="KW-0614">Plasmid</keyword>
<dbReference type="Pfam" id="PF17936">
    <property type="entry name" value="Big_6"/>
    <property type="match status" value="1"/>
</dbReference>
<accession>A0A0D5MCB2</accession>
<reference evidence="2" key="1">
    <citation type="journal article" date="2015" name="J. Antimicrob. Chemother.">
        <title>Vancomycin-resistant Enterococcus faecium harbouring vanN in Canada: a case and complete sequence of pEfm12493 harbouring the vanN operon.</title>
        <authorList>
            <person name="Boyd D.A."/>
            <person name="Levesque S."/>
            <person name="Picard A.C."/>
            <person name="Golding G.R."/>
        </authorList>
    </citation>
    <scope>NUCLEOTIDE SEQUENCE</scope>
    <source>
        <strain evidence="2">N12-493</strain>
        <plasmid evidence="2">pEfm12493</plasmid>
    </source>
</reference>
<gene>
    <name evidence="2" type="ORF">pEfm12493_103</name>
</gene>
<geneLocation type="plasmid" evidence="2">
    <name>pEfm12493</name>
</geneLocation>